<accession>A9NQ07</accession>
<dbReference type="Pfam" id="PF01596">
    <property type="entry name" value="Methyltransf_3"/>
    <property type="match status" value="1"/>
</dbReference>
<dbReference type="GO" id="GO:0032259">
    <property type="term" value="P:methylation"/>
    <property type="evidence" value="ECO:0007669"/>
    <property type="project" value="UniProtKB-KW"/>
</dbReference>
<evidence type="ECO:0000313" key="7">
    <source>
        <dbReference type="EMBL" id="ABK22718.1"/>
    </source>
</evidence>
<dbReference type="InterPro" id="IPR029063">
    <property type="entry name" value="SAM-dependent_MTases_sf"/>
</dbReference>
<proteinExistence type="evidence at transcript level"/>
<dbReference type="GO" id="GO:0006584">
    <property type="term" value="P:catecholamine metabolic process"/>
    <property type="evidence" value="ECO:0007669"/>
    <property type="project" value="UniProtKB-KW"/>
</dbReference>
<dbReference type="PANTHER" id="PTHR43836:SF2">
    <property type="entry name" value="CATECHOL O-METHYLTRANSFERASE 1-RELATED"/>
    <property type="match status" value="1"/>
</dbReference>
<evidence type="ECO:0000256" key="5">
    <source>
        <dbReference type="ARBA" id="ARBA00022939"/>
    </source>
</evidence>
<protein>
    <recommendedName>
        <fullName evidence="1">catechol O-methyltransferase</fullName>
        <ecNumber evidence="1">2.1.1.6</ecNumber>
    </recommendedName>
</protein>
<dbReference type="EC" id="2.1.1.6" evidence="1"/>
<evidence type="ECO:0000256" key="2">
    <source>
        <dbReference type="ARBA" id="ARBA00022603"/>
    </source>
</evidence>
<keyword evidence="2" id="KW-0489">Methyltransferase</keyword>
<reference evidence="7" key="1">
    <citation type="journal article" date="2008" name="BMC Genomics">
        <title>A conifer genomics resource of 200,000 spruce (Picea spp.) ESTs and 6,464 high-quality, sequence-finished full-length cDNAs for Sitka spruce (Picea sitchensis).</title>
        <authorList>
            <person name="Ralph S.G."/>
            <person name="Chun H.J."/>
            <person name="Kolosova N."/>
            <person name="Cooper D."/>
            <person name="Oddy C."/>
            <person name="Ritland C.E."/>
            <person name="Kirkpatrick R."/>
            <person name="Moore R."/>
            <person name="Barber S."/>
            <person name="Holt R.A."/>
            <person name="Jones S.J."/>
            <person name="Marra M.A."/>
            <person name="Douglas C.J."/>
            <person name="Ritland K."/>
            <person name="Bohlmann J."/>
        </authorList>
    </citation>
    <scope>NUCLEOTIDE SEQUENCE</scope>
    <source>
        <tissue evidence="7">Green portion of the leader tissue</tissue>
    </source>
</reference>
<organism evidence="7">
    <name type="scientific">Picea sitchensis</name>
    <name type="common">Sitka spruce</name>
    <name type="synonym">Pinus sitchensis</name>
    <dbReference type="NCBI Taxonomy" id="3332"/>
    <lineage>
        <taxon>Eukaryota</taxon>
        <taxon>Viridiplantae</taxon>
        <taxon>Streptophyta</taxon>
        <taxon>Embryophyta</taxon>
        <taxon>Tracheophyta</taxon>
        <taxon>Spermatophyta</taxon>
        <taxon>Pinopsida</taxon>
        <taxon>Pinidae</taxon>
        <taxon>Conifers I</taxon>
        <taxon>Pinales</taxon>
        <taxon>Pinaceae</taxon>
        <taxon>Picea</taxon>
    </lineage>
</organism>
<dbReference type="GO" id="GO:0016206">
    <property type="term" value="F:catechol O-methyltransferase activity"/>
    <property type="evidence" value="ECO:0007669"/>
    <property type="project" value="UniProtKB-EC"/>
</dbReference>
<comment type="similarity">
    <text evidence="6">Belongs to the class I-like SAM-binding methyltransferase superfamily. Cation-dependent O-methyltransferase family.</text>
</comment>
<sequence>MATFFSFIRAMANLKAFIRTGQAGDGREKALLDHVLQTAEKGNPQSVLEAIDSYSRRTSWLMNIGDDKGPFLDSALGKYNPRVALEIGTYCGYSAVRIASKMQKSGSKLLAVEMSPLNCQIATQIIDHAGLSSKVRVVEGKFDERLDAVKQFLEEMDAPFFDFVFLDHWKDRYMPDYLLLKENGMIRKGSGIFADNMGPVLGPADFKKYIKTHPEELETEEFKSNAEYMRWMPDSVCVSTYNLD</sequence>
<dbReference type="Gene3D" id="3.40.50.150">
    <property type="entry name" value="Vaccinia Virus protein VP39"/>
    <property type="match status" value="1"/>
</dbReference>
<dbReference type="PANTHER" id="PTHR43836">
    <property type="entry name" value="CATECHOL O-METHYLTRANSFERASE 1-RELATED"/>
    <property type="match status" value="1"/>
</dbReference>
<dbReference type="EMBL" id="EF083370">
    <property type="protein sequence ID" value="ABK22718.1"/>
    <property type="molecule type" value="mRNA"/>
</dbReference>
<dbReference type="SUPFAM" id="SSF53335">
    <property type="entry name" value="S-adenosyl-L-methionine-dependent methyltransferases"/>
    <property type="match status" value="1"/>
</dbReference>
<dbReference type="CDD" id="cd02440">
    <property type="entry name" value="AdoMet_MTases"/>
    <property type="match status" value="1"/>
</dbReference>
<keyword evidence="5" id="KW-0128">Catecholamine metabolism</keyword>
<evidence type="ECO:0000256" key="3">
    <source>
        <dbReference type="ARBA" id="ARBA00022679"/>
    </source>
</evidence>
<keyword evidence="4" id="KW-0949">S-adenosyl-L-methionine</keyword>
<keyword evidence="3" id="KW-0808">Transferase</keyword>
<evidence type="ECO:0000256" key="6">
    <source>
        <dbReference type="ARBA" id="ARBA00023453"/>
    </source>
</evidence>
<dbReference type="PROSITE" id="PS51682">
    <property type="entry name" value="SAM_OMT_I"/>
    <property type="match status" value="1"/>
</dbReference>
<evidence type="ECO:0000256" key="1">
    <source>
        <dbReference type="ARBA" id="ARBA00012880"/>
    </source>
</evidence>
<name>A9NQ07_PICSI</name>
<dbReference type="InterPro" id="IPR002935">
    <property type="entry name" value="SAM_O-MeTrfase"/>
</dbReference>
<evidence type="ECO:0000256" key="4">
    <source>
        <dbReference type="ARBA" id="ARBA00022691"/>
    </source>
</evidence>
<dbReference type="AlphaFoldDB" id="A9NQ07"/>